<reference evidence="2" key="1">
    <citation type="journal article" date="2014" name="Front. Microbiol.">
        <title>High frequency of phylogenetically diverse reductive dehalogenase-homologous genes in deep subseafloor sedimentary metagenomes.</title>
        <authorList>
            <person name="Kawai M."/>
            <person name="Futagami T."/>
            <person name="Toyoda A."/>
            <person name="Takaki Y."/>
            <person name="Nishi S."/>
            <person name="Hori S."/>
            <person name="Arai W."/>
            <person name="Tsubouchi T."/>
            <person name="Morono Y."/>
            <person name="Uchiyama I."/>
            <person name="Ito T."/>
            <person name="Fujiyama A."/>
            <person name="Inagaki F."/>
            <person name="Takami H."/>
        </authorList>
    </citation>
    <scope>NUCLEOTIDE SEQUENCE</scope>
    <source>
        <strain evidence="2">Expedition CK06-06</strain>
    </source>
</reference>
<protein>
    <recommendedName>
        <fullName evidence="1">Cucumopine synthase C-terminal helical bundle domain-containing protein</fullName>
    </recommendedName>
</protein>
<gene>
    <name evidence="2" type="ORF">S01H1_34460</name>
</gene>
<dbReference type="Pfam" id="PF18631">
    <property type="entry name" value="Cucumopine_C"/>
    <property type="match status" value="1"/>
</dbReference>
<sequence>MAKAWQEVKNELEEETDKIFLTCPDEIKRFHYGIITHSDAGKYSFNQYFGHWVHAYDAYMGFQSSVATLLQLARDPDSDLKHLKKLFYIMFAGMAPMFAEYAGQKLVAKYIMETADALDTVQTKEEFVELIEVFGTFVTRLYWWFHWYFPWGGWGISLSTAVTRGHKGNGET</sequence>
<dbReference type="AlphaFoldDB" id="X0UDI1"/>
<comment type="caution">
    <text evidence="2">The sequence shown here is derived from an EMBL/GenBank/DDBJ whole genome shotgun (WGS) entry which is preliminary data.</text>
</comment>
<proteinExistence type="predicted"/>
<dbReference type="InterPro" id="IPR040602">
    <property type="entry name" value="Cucumopine_C"/>
</dbReference>
<evidence type="ECO:0000259" key="1">
    <source>
        <dbReference type="Pfam" id="PF18631"/>
    </source>
</evidence>
<feature type="non-terminal residue" evidence="2">
    <location>
        <position position="172"/>
    </location>
</feature>
<name>X0UDI1_9ZZZZ</name>
<organism evidence="2">
    <name type="scientific">marine sediment metagenome</name>
    <dbReference type="NCBI Taxonomy" id="412755"/>
    <lineage>
        <taxon>unclassified sequences</taxon>
        <taxon>metagenomes</taxon>
        <taxon>ecological metagenomes</taxon>
    </lineage>
</organism>
<accession>X0UDI1</accession>
<evidence type="ECO:0000313" key="2">
    <source>
        <dbReference type="EMBL" id="GAG03839.1"/>
    </source>
</evidence>
<dbReference type="EMBL" id="BARS01021459">
    <property type="protein sequence ID" value="GAG03839.1"/>
    <property type="molecule type" value="Genomic_DNA"/>
</dbReference>
<feature type="domain" description="Cucumopine synthase C-terminal helical bundle" evidence="1">
    <location>
        <begin position="5"/>
        <end position="144"/>
    </location>
</feature>